<dbReference type="AlphaFoldDB" id="A0A6P7R9X8"/>
<feature type="compositionally biased region" description="Basic residues" evidence="2">
    <location>
        <begin position="7"/>
        <end position="20"/>
    </location>
</feature>
<evidence type="ECO:0000259" key="5">
    <source>
        <dbReference type="PROSITE" id="PS50026"/>
    </source>
</evidence>
<dbReference type="KEGG" id="mcal:110294974"/>
<feature type="region of interest" description="Disordered" evidence="2">
    <location>
        <begin position="513"/>
        <end position="536"/>
    </location>
</feature>
<evidence type="ECO:0000256" key="2">
    <source>
        <dbReference type="SAM" id="MobiDB-lite"/>
    </source>
</evidence>
<dbReference type="CTD" id="4584"/>
<feature type="compositionally biased region" description="Polar residues" evidence="2">
    <location>
        <begin position="70"/>
        <end position="89"/>
    </location>
</feature>
<feature type="disulfide bond" evidence="1">
    <location>
        <begin position="197"/>
        <end position="206"/>
    </location>
</feature>
<accession>A0A6P7R9X8</accession>
<feature type="compositionally biased region" description="Low complexity" evidence="2">
    <location>
        <begin position="90"/>
        <end position="105"/>
    </location>
</feature>
<dbReference type="InterPro" id="IPR036364">
    <property type="entry name" value="SEA_dom_sf"/>
</dbReference>
<dbReference type="GO" id="GO:0048858">
    <property type="term" value="P:cell projection morphogenesis"/>
    <property type="evidence" value="ECO:0007669"/>
    <property type="project" value="TreeGrafter"/>
</dbReference>
<keyword evidence="3" id="KW-0472">Membrane</keyword>
<gene>
    <name evidence="7" type="primary">Muc3a</name>
</gene>
<dbReference type="GO" id="GO:0045202">
    <property type="term" value="C:synapse"/>
    <property type="evidence" value="ECO:0007669"/>
    <property type="project" value="TreeGrafter"/>
</dbReference>
<dbReference type="GeneID" id="110294974"/>
<feature type="region of interest" description="Disordered" evidence="2">
    <location>
        <begin position="1"/>
        <end position="36"/>
    </location>
</feature>
<reference evidence="7" key="1">
    <citation type="submission" date="2025-08" db="UniProtKB">
        <authorList>
            <consortium name="RefSeq"/>
        </authorList>
    </citation>
    <scope>IDENTIFICATION</scope>
</reference>
<protein>
    <submittedName>
        <fullName evidence="7">Mucin-3A</fullName>
    </submittedName>
</protein>
<comment type="caution">
    <text evidence="1">Lacks conserved residue(s) required for the propagation of feature annotation.</text>
</comment>
<dbReference type="PANTHER" id="PTHR15381">
    <property type="entry name" value="CHONDROITIN SULFATE PROTEOGLYCAN 5 -RELATED"/>
    <property type="match status" value="1"/>
</dbReference>
<dbReference type="SUPFAM" id="SSF82671">
    <property type="entry name" value="SEA domain"/>
    <property type="match status" value="1"/>
</dbReference>
<name>A0A6P7R9X8_MUSCR</name>
<organism evidence="6 7">
    <name type="scientific">Mus caroli</name>
    <name type="common">Ryukyu mouse</name>
    <name type="synonym">Ricefield mouse</name>
    <dbReference type="NCBI Taxonomy" id="10089"/>
    <lineage>
        <taxon>Eukaryota</taxon>
        <taxon>Metazoa</taxon>
        <taxon>Chordata</taxon>
        <taxon>Craniata</taxon>
        <taxon>Vertebrata</taxon>
        <taxon>Euteleostomi</taxon>
        <taxon>Mammalia</taxon>
        <taxon>Eutheria</taxon>
        <taxon>Euarchontoglires</taxon>
        <taxon>Glires</taxon>
        <taxon>Rodentia</taxon>
        <taxon>Myomorpha</taxon>
        <taxon>Muroidea</taxon>
        <taxon>Muridae</taxon>
        <taxon>Murinae</taxon>
        <taxon>Mus</taxon>
        <taxon>Mus</taxon>
    </lineage>
</organism>
<evidence type="ECO:0000313" key="7">
    <source>
        <dbReference type="RefSeq" id="XP_029333735.1"/>
    </source>
</evidence>
<dbReference type="Pfam" id="PF01390">
    <property type="entry name" value="SEA"/>
    <property type="match status" value="1"/>
</dbReference>
<feature type="region of interest" description="Disordered" evidence="2">
    <location>
        <begin position="49"/>
        <end position="145"/>
    </location>
</feature>
<evidence type="ECO:0000259" key="4">
    <source>
        <dbReference type="PROSITE" id="PS50024"/>
    </source>
</evidence>
<keyword evidence="1" id="KW-1015">Disulfide bond</keyword>
<feature type="compositionally biased region" description="Polar residues" evidence="2">
    <location>
        <begin position="114"/>
        <end position="123"/>
    </location>
</feature>
<evidence type="ECO:0000313" key="6">
    <source>
        <dbReference type="Proteomes" id="UP000515126"/>
    </source>
</evidence>
<dbReference type="Gene3D" id="3.30.70.960">
    <property type="entry name" value="SEA domain"/>
    <property type="match status" value="1"/>
</dbReference>
<dbReference type="PROSITE" id="PS00022">
    <property type="entry name" value="EGF_1"/>
    <property type="match status" value="1"/>
</dbReference>
<dbReference type="PROSITE" id="PS50024">
    <property type="entry name" value="SEA"/>
    <property type="match status" value="1"/>
</dbReference>
<dbReference type="InterPro" id="IPR000082">
    <property type="entry name" value="SEA_dom"/>
</dbReference>
<dbReference type="InterPro" id="IPR000742">
    <property type="entry name" value="EGF"/>
</dbReference>
<feature type="compositionally biased region" description="Low complexity" evidence="2">
    <location>
        <begin position="124"/>
        <end position="145"/>
    </location>
</feature>
<sequence length="536" mass="58815">MESWGTRRPRGRKPVHRVGTRIRGSQLPPPTPTPRLWIRFCSQPADAHVAAQSPLAPQSLPWGSRDDRLSATSITTPNMPGSISVPSSLKPSKSFETTTTSSKVTQPILPVTKTPETSVATMKSPTTLTSPRSRSTSASTLMTTPASLTTTPGVCDNGGTWEQGQCICPPGFSGDHCQDLDNRCQNGGSWDGIRCVCPSTFYGSFCEFPVEQLDIDTVETEVGMEVSVEQEFSPDLEDNTSKAYKDFSSAFQRQMQKIYQAVQGFQGVEILSLRKGSIVVDYQVLLRLSFSPQLKSDFEKVKTVLKEELQSASQDGDSCQDNQALCFKSDSIKVNNRTEKDLTPEAICHRTAPKGFEEHYFPLVELSRLRCVTNCTPGVNGTIDCNQGQCFLQKSGPTCRCFSTDTYWVSGPRCELAVDWRVLVGGLVGAVTVLLLLLVALSVWVVRSRGRHKDHQSSGRSWTQDRKWFEIWDEDIAGTFSNMGFQDAPTATNENFHVALEKVDTNMMVHIQRPEVASSPAPSSPSSPSSSSSSSS</sequence>
<keyword evidence="3" id="KW-1133">Transmembrane helix</keyword>
<dbReference type="RefSeq" id="XP_029333735.1">
    <property type="nucleotide sequence ID" value="XM_029477875.1"/>
</dbReference>
<evidence type="ECO:0000256" key="1">
    <source>
        <dbReference type="PROSITE-ProRule" id="PRU00076"/>
    </source>
</evidence>
<keyword evidence="6" id="KW-1185">Reference proteome</keyword>
<feature type="domain" description="EGF-like" evidence="5">
    <location>
        <begin position="173"/>
        <end position="207"/>
    </location>
</feature>
<dbReference type="Gene3D" id="2.10.25.10">
    <property type="entry name" value="Laminin"/>
    <property type="match status" value="1"/>
</dbReference>
<proteinExistence type="predicted"/>
<evidence type="ECO:0000256" key="3">
    <source>
        <dbReference type="SAM" id="Phobius"/>
    </source>
</evidence>
<feature type="domain" description="SEA" evidence="4">
    <location>
        <begin position="216"/>
        <end position="339"/>
    </location>
</feature>
<feature type="transmembrane region" description="Helical" evidence="3">
    <location>
        <begin position="422"/>
        <end position="446"/>
    </location>
</feature>
<dbReference type="CDD" id="cd00055">
    <property type="entry name" value="EGF_Lam"/>
    <property type="match status" value="1"/>
</dbReference>
<dbReference type="Proteomes" id="UP000515126">
    <property type="component" value="Chromosome 5"/>
</dbReference>
<keyword evidence="1" id="KW-0245">EGF-like domain</keyword>
<dbReference type="SMART" id="SM00200">
    <property type="entry name" value="SEA"/>
    <property type="match status" value="1"/>
</dbReference>
<dbReference type="PROSITE" id="PS50026">
    <property type="entry name" value="EGF_3"/>
    <property type="match status" value="1"/>
</dbReference>
<keyword evidence="3" id="KW-0812">Transmembrane</keyword>
<feature type="compositionally biased region" description="Low complexity" evidence="2">
    <location>
        <begin position="517"/>
        <end position="536"/>
    </location>
</feature>
<dbReference type="InterPro" id="IPR002049">
    <property type="entry name" value="LE_dom"/>
</dbReference>
<dbReference type="PANTHER" id="PTHR15381:SF3">
    <property type="entry name" value="MUCIN-3B-LIKE"/>
    <property type="match status" value="1"/>
</dbReference>
<dbReference type="GO" id="GO:0071944">
    <property type="term" value="C:cell periphery"/>
    <property type="evidence" value="ECO:0007669"/>
    <property type="project" value="UniProtKB-ARBA"/>
</dbReference>